<gene>
    <name evidence="5" type="ORF">FHR37_001471</name>
    <name evidence="6" type="ORF">SAMN05421678_110227</name>
</gene>
<dbReference type="GO" id="GO:0000166">
    <property type="term" value="F:nucleotide binding"/>
    <property type="evidence" value="ECO:0007669"/>
    <property type="project" value="InterPro"/>
</dbReference>
<organism evidence="6 7">
    <name type="scientific">Actinopolymorpha cephalotaxi</name>
    <dbReference type="NCBI Taxonomy" id="504797"/>
    <lineage>
        <taxon>Bacteria</taxon>
        <taxon>Bacillati</taxon>
        <taxon>Actinomycetota</taxon>
        <taxon>Actinomycetes</taxon>
        <taxon>Propionibacteriales</taxon>
        <taxon>Actinopolymorphaceae</taxon>
        <taxon>Actinopolymorpha</taxon>
    </lineage>
</organism>
<dbReference type="Gene3D" id="3.40.50.720">
    <property type="entry name" value="NAD(P)-binding Rossmann-like Domain"/>
    <property type="match status" value="1"/>
</dbReference>
<evidence type="ECO:0000256" key="1">
    <source>
        <dbReference type="ARBA" id="ARBA00010928"/>
    </source>
</evidence>
<dbReference type="EMBL" id="FOOI01000010">
    <property type="protein sequence ID" value="SFG99632.1"/>
    <property type="molecule type" value="Genomic_DNA"/>
</dbReference>
<dbReference type="Proteomes" id="UP000199052">
    <property type="component" value="Unassembled WGS sequence"/>
</dbReference>
<dbReference type="SUPFAM" id="SSF51735">
    <property type="entry name" value="NAD(P)-binding Rossmann-fold domains"/>
    <property type="match status" value="1"/>
</dbReference>
<evidence type="ECO:0000313" key="8">
    <source>
        <dbReference type="Proteomes" id="UP000533017"/>
    </source>
</evidence>
<feature type="domain" description="GFO/IDH/MocA-like oxidoreductase" evidence="4">
    <location>
        <begin position="126"/>
        <end position="246"/>
    </location>
</feature>
<evidence type="ECO:0000259" key="4">
    <source>
        <dbReference type="Pfam" id="PF22725"/>
    </source>
</evidence>
<accession>A0A1I2WEA6</accession>
<sequence length="339" mass="35018">MKVGLVGVGRIGALHAGTLGDLPGIDTVLVADADPGRAKVCADRFGLTPAGSIDDLFAARPDGVVIAAPTAAHAELVGRAARAGVAVFCEKPLAPDAAGTRAVLAEVEAAGVPLQVGFQRRFDPGYQAARERLRSGELGRLYSVWACTLDPAPPPAAYLPTSGGIFRDCGVHDFDAVRWVTGAEVVEVHATGANRGADFFAAAGDVDTGHALLTLDDGTLVSVAVSRYNGAGYDVRLELHGSLGTAVAGLDHRAPLTSTEPAEPAEPGTHQTDTPAYANFAERFAAAYVAELAAFADVAAGRIPSPCGGADALEAFHVADAAELSRRENRPVRIEEVRR</sequence>
<keyword evidence="8" id="KW-1185">Reference proteome</keyword>
<evidence type="ECO:0000313" key="6">
    <source>
        <dbReference type="EMBL" id="SFG99632.1"/>
    </source>
</evidence>
<dbReference type="AlphaFoldDB" id="A0A1I2WEA6"/>
<dbReference type="Proteomes" id="UP000533017">
    <property type="component" value="Unassembled WGS sequence"/>
</dbReference>
<dbReference type="SUPFAM" id="SSF55347">
    <property type="entry name" value="Glyceraldehyde-3-phosphate dehydrogenase-like, C-terminal domain"/>
    <property type="match status" value="1"/>
</dbReference>
<dbReference type="InterPro" id="IPR055170">
    <property type="entry name" value="GFO_IDH_MocA-like_dom"/>
</dbReference>
<protein>
    <submittedName>
        <fullName evidence="6">Myo-inositol 2-dehydrogenase / D-chiro-inositol 1-dehydrogenase</fullName>
    </submittedName>
    <submittedName>
        <fullName evidence="5">Myo-inositol 2-dehydrogenase/D-chiro-inositol 1-dehydrogenase</fullName>
        <ecNumber evidence="5">1.1.1.18</ecNumber>
        <ecNumber evidence="5">1.1.1.369</ecNumber>
    </submittedName>
</protein>
<dbReference type="Pfam" id="PF01408">
    <property type="entry name" value="GFO_IDH_MocA"/>
    <property type="match status" value="1"/>
</dbReference>
<dbReference type="EC" id="1.1.1.18" evidence="5"/>
<dbReference type="GO" id="GO:0050112">
    <property type="term" value="F:inositol 2-dehydrogenase (NAD+) activity"/>
    <property type="evidence" value="ECO:0007669"/>
    <property type="project" value="UniProtKB-EC"/>
</dbReference>
<dbReference type="Gene3D" id="3.30.360.10">
    <property type="entry name" value="Dihydrodipicolinate Reductase, domain 2"/>
    <property type="match status" value="1"/>
</dbReference>
<dbReference type="EC" id="1.1.1.369" evidence="5"/>
<comment type="similarity">
    <text evidence="1">Belongs to the Gfo/Idh/MocA family.</text>
</comment>
<name>A0A1I2WEA6_9ACTN</name>
<dbReference type="PANTHER" id="PTHR42840">
    <property type="entry name" value="NAD(P)-BINDING ROSSMANN-FOLD SUPERFAMILY PROTEIN-RELATED"/>
    <property type="match status" value="1"/>
</dbReference>
<reference evidence="6 7" key="1">
    <citation type="submission" date="2016-10" db="EMBL/GenBank/DDBJ databases">
        <authorList>
            <person name="de Groot N.N."/>
        </authorList>
    </citation>
    <scope>NUCLEOTIDE SEQUENCE [LARGE SCALE GENOMIC DNA]</scope>
    <source>
        <strain evidence="6 7">CPCC 202808</strain>
    </source>
</reference>
<dbReference type="RefSeq" id="WP_092884979.1">
    <property type="nucleotide sequence ID" value="NZ_FOOI01000010.1"/>
</dbReference>
<evidence type="ECO:0000313" key="7">
    <source>
        <dbReference type="Proteomes" id="UP000199052"/>
    </source>
</evidence>
<dbReference type="PANTHER" id="PTHR42840:SF3">
    <property type="entry name" value="BINDING ROSSMANN FOLD OXIDOREDUCTASE, PUTATIVE (AFU_ORTHOLOGUE AFUA_2G10240)-RELATED"/>
    <property type="match status" value="1"/>
</dbReference>
<proteinExistence type="inferred from homology"/>
<dbReference type="OrthoDB" id="256869at2"/>
<evidence type="ECO:0000259" key="3">
    <source>
        <dbReference type="Pfam" id="PF01408"/>
    </source>
</evidence>
<dbReference type="Pfam" id="PF22725">
    <property type="entry name" value="GFO_IDH_MocA_C3"/>
    <property type="match status" value="1"/>
</dbReference>
<dbReference type="InterPro" id="IPR036291">
    <property type="entry name" value="NAD(P)-bd_dom_sf"/>
</dbReference>
<keyword evidence="2 5" id="KW-0560">Oxidoreductase</keyword>
<evidence type="ECO:0000256" key="2">
    <source>
        <dbReference type="ARBA" id="ARBA00023002"/>
    </source>
</evidence>
<feature type="domain" description="Gfo/Idh/MocA-like oxidoreductase N-terminal" evidence="3">
    <location>
        <begin position="1"/>
        <end position="118"/>
    </location>
</feature>
<reference evidence="5 8" key="2">
    <citation type="submission" date="2020-07" db="EMBL/GenBank/DDBJ databases">
        <title>Sequencing the genomes of 1000 actinobacteria strains.</title>
        <authorList>
            <person name="Klenk H.-P."/>
        </authorList>
    </citation>
    <scope>NUCLEOTIDE SEQUENCE [LARGE SCALE GENOMIC DNA]</scope>
    <source>
        <strain evidence="5 8">DSM 45117</strain>
    </source>
</reference>
<dbReference type="STRING" id="504797.SAMN05421678_110227"/>
<dbReference type="EMBL" id="JACBZA010000001">
    <property type="protein sequence ID" value="NYH82620.1"/>
    <property type="molecule type" value="Genomic_DNA"/>
</dbReference>
<evidence type="ECO:0000313" key="5">
    <source>
        <dbReference type="EMBL" id="NYH82620.1"/>
    </source>
</evidence>
<dbReference type="InterPro" id="IPR000683">
    <property type="entry name" value="Gfo/Idh/MocA-like_OxRdtase_N"/>
</dbReference>